<name>H6BXM8_EXODN</name>
<evidence type="ECO:0000256" key="5">
    <source>
        <dbReference type="ARBA" id="ARBA00023163"/>
    </source>
</evidence>
<evidence type="ECO:0000256" key="3">
    <source>
        <dbReference type="ARBA" id="ARBA00023015"/>
    </source>
</evidence>
<comment type="subcellular location">
    <subcellularLocation>
        <location evidence="1">Nucleus</location>
    </subcellularLocation>
</comment>
<keyword evidence="6" id="KW-0539">Nucleus</keyword>
<dbReference type="HOGENOM" id="CLU_006197_0_0_1"/>
<dbReference type="InterPro" id="IPR036864">
    <property type="entry name" value="Zn2-C6_fun-type_DNA-bd_sf"/>
</dbReference>
<dbReference type="SMART" id="SM00066">
    <property type="entry name" value="GAL4"/>
    <property type="match status" value="1"/>
</dbReference>
<dbReference type="Pfam" id="PF00172">
    <property type="entry name" value="Zn_clus"/>
    <property type="match status" value="1"/>
</dbReference>
<evidence type="ECO:0000256" key="4">
    <source>
        <dbReference type="ARBA" id="ARBA00023125"/>
    </source>
</evidence>
<dbReference type="Pfam" id="PF04082">
    <property type="entry name" value="Fungal_trans"/>
    <property type="match status" value="1"/>
</dbReference>
<gene>
    <name evidence="9" type="ORF">HMPREF1120_04633</name>
</gene>
<dbReference type="Gene3D" id="4.10.240.10">
    <property type="entry name" value="Zn(2)-C6 fungal-type DNA-binding domain"/>
    <property type="match status" value="1"/>
</dbReference>
<dbReference type="PANTHER" id="PTHR31001:SF79">
    <property type="entry name" value="ZN(II)2CYS6 TRANSCRIPTION FACTOR (EUROFUNG)"/>
    <property type="match status" value="1"/>
</dbReference>
<dbReference type="SMART" id="SM00906">
    <property type="entry name" value="Fungal_trans"/>
    <property type="match status" value="1"/>
</dbReference>
<keyword evidence="4" id="KW-0238">DNA-binding</keyword>
<dbReference type="InterPro" id="IPR050613">
    <property type="entry name" value="Sec_Metabolite_Reg"/>
</dbReference>
<organism evidence="9 10">
    <name type="scientific">Exophiala dermatitidis (strain ATCC 34100 / CBS 525.76 / NIH/UT8656)</name>
    <name type="common">Black yeast</name>
    <name type="synonym">Wangiella dermatitidis</name>
    <dbReference type="NCBI Taxonomy" id="858893"/>
    <lineage>
        <taxon>Eukaryota</taxon>
        <taxon>Fungi</taxon>
        <taxon>Dikarya</taxon>
        <taxon>Ascomycota</taxon>
        <taxon>Pezizomycotina</taxon>
        <taxon>Eurotiomycetes</taxon>
        <taxon>Chaetothyriomycetidae</taxon>
        <taxon>Chaetothyriales</taxon>
        <taxon>Herpotrichiellaceae</taxon>
        <taxon>Exophiala</taxon>
    </lineage>
</organism>
<feature type="domain" description="Zn(2)-C6 fungal-type" evidence="8">
    <location>
        <begin position="39"/>
        <end position="69"/>
    </location>
</feature>
<dbReference type="GO" id="GO:0000981">
    <property type="term" value="F:DNA-binding transcription factor activity, RNA polymerase II-specific"/>
    <property type="evidence" value="ECO:0007669"/>
    <property type="project" value="InterPro"/>
</dbReference>
<proteinExistence type="predicted"/>
<feature type="region of interest" description="Disordered" evidence="7">
    <location>
        <begin position="860"/>
        <end position="910"/>
    </location>
</feature>
<dbReference type="PANTHER" id="PTHR31001">
    <property type="entry name" value="UNCHARACTERIZED TRANSCRIPTIONAL REGULATORY PROTEIN"/>
    <property type="match status" value="1"/>
</dbReference>
<keyword evidence="10" id="KW-1185">Reference proteome</keyword>
<dbReference type="GO" id="GO:0008270">
    <property type="term" value="F:zinc ion binding"/>
    <property type="evidence" value="ECO:0007669"/>
    <property type="project" value="InterPro"/>
</dbReference>
<accession>H6BXM8</accession>
<dbReference type="InterPro" id="IPR001138">
    <property type="entry name" value="Zn2Cys6_DnaBD"/>
</dbReference>
<dbReference type="InParanoid" id="H6BXM8"/>
<dbReference type="OrthoDB" id="3989227at2759"/>
<dbReference type="PROSITE" id="PS50048">
    <property type="entry name" value="ZN2_CY6_FUNGAL_2"/>
    <property type="match status" value="1"/>
</dbReference>
<dbReference type="Proteomes" id="UP000007304">
    <property type="component" value="Unassembled WGS sequence"/>
</dbReference>
<feature type="compositionally biased region" description="Polar residues" evidence="7">
    <location>
        <begin position="166"/>
        <end position="187"/>
    </location>
</feature>
<reference evidence="9" key="1">
    <citation type="submission" date="2011-07" db="EMBL/GenBank/DDBJ databases">
        <title>The Genome Sequence of Exophiala (Wangiella) dermatitidis NIH/UT8656.</title>
        <authorList>
            <consortium name="The Broad Institute Genome Sequencing Platform"/>
            <person name="Cuomo C."/>
            <person name="Wang Z."/>
            <person name="Hunicke-Smith S."/>
            <person name="Szanislo P.J."/>
            <person name="Earl A."/>
            <person name="Young S.K."/>
            <person name="Zeng Q."/>
            <person name="Gargeya S."/>
            <person name="Fitzgerald M."/>
            <person name="Haas B."/>
            <person name="Abouelleil A."/>
            <person name="Alvarado L."/>
            <person name="Arachchi H.M."/>
            <person name="Berlin A."/>
            <person name="Brown A."/>
            <person name="Chapman S.B."/>
            <person name="Chen Z."/>
            <person name="Dunbar C."/>
            <person name="Freedman E."/>
            <person name="Gearin G."/>
            <person name="Gellesch M."/>
            <person name="Goldberg J."/>
            <person name="Griggs A."/>
            <person name="Gujja S."/>
            <person name="Heiman D."/>
            <person name="Howarth C."/>
            <person name="Larson L."/>
            <person name="Lui A."/>
            <person name="MacDonald P.J.P."/>
            <person name="Montmayeur A."/>
            <person name="Murphy C."/>
            <person name="Neiman D."/>
            <person name="Pearson M."/>
            <person name="Priest M."/>
            <person name="Roberts A."/>
            <person name="Saif S."/>
            <person name="Shea T."/>
            <person name="Shenoy N."/>
            <person name="Sisk P."/>
            <person name="Stolte C."/>
            <person name="Sykes S."/>
            <person name="Wortman J."/>
            <person name="Nusbaum C."/>
            <person name="Birren B."/>
        </authorList>
    </citation>
    <scope>NUCLEOTIDE SEQUENCE</scope>
    <source>
        <strain evidence="9">NIH/UT8656</strain>
    </source>
</reference>
<dbReference type="EMBL" id="JH226133">
    <property type="protein sequence ID" value="EHY56555.1"/>
    <property type="molecule type" value="Genomic_DNA"/>
</dbReference>
<feature type="compositionally biased region" description="Polar residues" evidence="7">
    <location>
        <begin position="1021"/>
        <end position="1030"/>
    </location>
</feature>
<dbReference type="GO" id="GO:0006351">
    <property type="term" value="P:DNA-templated transcription"/>
    <property type="evidence" value="ECO:0007669"/>
    <property type="project" value="InterPro"/>
</dbReference>
<evidence type="ECO:0000256" key="2">
    <source>
        <dbReference type="ARBA" id="ARBA00022723"/>
    </source>
</evidence>
<dbReference type="CDD" id="cd00067">
    <property type="entry name" value="GAL4"/>
    <property type="match status" value="1"/>
</dbReference>
<keyword evidence="5" id="KW-0804">Transcription</keyword>
<dbReference type="CDD" id="cd12148">
    <property type="entry name" value="fungal_TF_MHR"/>
    <property type="match status" value="1"/>
</dbReference>
<evidence type="ECO:0000313" key="9">
    <source>
        <dbReference type="EMBL" id="EHY56555.1"/>
    </source>
</evidence>
<dbReference type="InterPro" id="IPR007219">
    <property type="entry name" value="XnlR_reg_dom"/>
</dbReference>
<dbReference type="AlphaFoldDB" id="H6BXM8"/>
<dbReference type="OMA" id="ARGKYTM"/>
<evidence type="ECO:0000256" key="6">
    <source>
        <dbReference type="ARBA" id="ARBA00023242"/>
    </source>
</evidence>
<dbReference type="GO" id="GO:0003677">
    <property type="term" value="F:DNA binding"/>
    <property type="evidence" value="ECO:0007669"/>
    <property type="project" value="UniProtKB-KW"/>
</dbReference>
<keyword evidence="3" id="KW-0805">Transcription regulation</keyword>
<dbReference type="RefSeq" id="XP_009157016.1">
    <property type="nucleotide sequence ID" value="XM_009158768.1"/>
</dbReference>
<protein>
    <recommendedName>
        <fullName evidence="8">Zn(2)-C6 fungal-type domain-containing protein</fullName>
    </recommendedName>
</protein>
<feature type="region of interest" description="Disordered" evidence="7">
    <location>
        <begin position="79"/>
        <end position="116"/>
    </location>
</feature>
<dbReference type="STRING" id="858893.H6BXM8"/>
<dbReference type="GO" id="GO:0005634">
    <property type="term" value="C:nucleus"/>
    <property type="evidence" value="ECO:0007669"/>
    <property type="project" value="UniProtKB-SubCell"/>
</dbReference>
<dbReference type="eggNOG" id="ENOG502QVPF">
    <property type="taxonomic scope" value="Eukaryota"/>
</dbReference>
<dbReference type="GeneID" id="20309272"/>
<dbReference type="VEuPathDB" id="FungiDB:HMPREF1120_04633"/>
<feature type="region of interest" description="Disordered" evidence="7">
    <location>
        <begin position="157"/>
        <end position="193"/>
    </location>
</feature>
<dbReference type="SUPFAM" id="SSF57701">
    <property type="entry name" value="Zn2/Cys6 DNA-binding domain"/>
    <property type="match status" value="1"/>
</dbReference>
<evidence type="ECO:0000256" key="7">
    <source>
        <dbReference type="SAM" id="MobiDB-lite"/>
    </source>
</evidence>
<dbReference type="PROSITE" id="PS00463">
    <property type="entry name" value="ZN2_CY6_FUNGAL_1"/>
    <property type="match status" value="1"/>
</dbReference>
<evidence type="ECO:0000313" key="10">
    <source>
        <dbReference type="Proteomes" id="UP000007304"/>
    </source>
</evidence>
<feature type="region of interest" description="Disordered" evidence="7">
    <location>
        <begin position="1009"/>
        <end position="1031"/>
    </location>
</feature>
<sequence length="1117" mass="123611">MAAMSHSGNGGSPNFLSASLSPRFKAVKRHITRSRTSYSCSTCRRRKIKCDKIHPVCGGCRKANEKCVYISDGVQTAASTEDTGLEEDNEAKKRKISPISQTSSASLLAPASDGNATSTQLKVIEEQLRRLTSMLDALRESGGDDLRLRDLLTSLSTSSKESSHLPASSVNTPQNKANDVGRNTTDLSRPLSGLSLTDGTRGHYDPLWDVIVEELDELNRRMRTPTNEQVSSPDSQVHACQGGCAQPVENHTVPEDEDTWDQMSFHREAGLDMPDRYDLAGDCSVCQRMPFSKSTLLQGLPGRGRSNNSRSHFMRCLPTRGQSNVLLRCWLSGVYPIMPILDPTELLAMHEAFWAHLDEDQPSEEGFPYLGIMALMYGIWYTASLSISNKGLQRWFPHTTRAALASAFHDQVVLCLTSASFSRNIALNKVAALVVIISVPAGEEDPLQESLYMQLVIRLASTLGLHRDPDLFNISKSAGCMRRRLWWQIVQMDMALSVASRSPSQISEAFCDTRLAFEQSDPTIHKDNDQSANLSGISYISLSGLETNTEDHISLPDTVQLFARARSFMAHALRSVVSIHLRPRMLTNADMHEMKRIMEEAGDEISAVIKLIPAKGLPELGFIPHGPARMEVQALDCDQMMADPINLAEPAYFNVRAADELPSPLKRCYRPKLAAFNKWARISLSLLKDRLYCVAYAPFLKNGKSKLWDVGRQCALHNSHSFMRKFISLATDPDLQPFRWTWPAMHGPLHAVMIALVDLYERPNSIEAPRSRELVDTIFALAAPESGIVGGPNGVTAQRPMREAGPEIWDMLRGLRSAAWQRARLDPMFLWTVHDQIAVGVAAPLSDAQRIAQNLREDAVDEYTRSSTRPQAPEEGNAVPETTESGAEYLGMPAQNGIGRPDEPEDDPCVRSLRCGLPDDIENDIPVNGTRGLCRRQNQRPMPFLPICRLPKCAGETALNSLPEQLPQTNEPFPRSAIRARCSPGEAPFDNAVPIGETLPIEPTVQRYSGGEPLTREPAISQGTASQTPAMDTRVEPISQNDLSSPSDGYSSYLRDDQLSYLRDNAAKSDSGLHHDAAPVTTADLGFDWDRWDAVFGQYAGFTDLMQDVTWDDYVDE</sequence>
<keyword evidence="2" id="KW-0479">Metal-binding</keyword>
<evidence type="ECO:0000256" key="1">
    <source>
        <dbReference type="ARBA" id="ARBA00004123"/>
    </source>
</evidence>
<evidence type="ECO:0000259" key="8">
    <source>
        <dbReference type="PROSITE" id="PS50048"/>
    </source>
</evidence>